<organism evidence="2 3">
    <name type="scientific">Litoreibacter meonggei</name>
    <dbReference type="NCBI Taxonomy" id="1049199"/>
    <lineage>
        <taxon>Bacteria</taxon>
        <taxon>Pseudomonadati</taxon>
        <taxon>Pseudomonadota</taxon>
        <taxon>Alphaproteobacteria</taxon>
        <taxon>Rhodobacterales</taxon>
        <taxon>Roseobacteraceae</taxon>
        <taxon>Litoreibacter</taxon>
    </lineage>
</organism>
<feature type="transmembrane region" description="Helical" evidence="1">
    <location>
        <begin position="20"/>
        <end position="42"/>
    </location>
</feature>
<comment type="caution">
    <text evidence="2">The sequence shown here is derived from an EMBL/GenBank/DDBJ whole genome shotgun (WGS) entry which is preliminary data.</text>
</comment>
<protein>
    <submittedName>
        <fullName evidence="2">Cobalt transporter subunit CbtB</fullName>
    </submittedName>
</protein>
<dbReference type="AlphaFoldDB" id="A0A497VWB6"/>
<keyword evidence="1" id="KW-0472">Membrane</keyword>
<keyword evidence="1" id="KW-1133">Transmembrane helix</keyword>
<reference evidence="2 3" key="1">
    <citation type="submission" date="2018-10" db="EMBL/GenBank/DDBJ databases">
        <title>Genomic Encyclopedia of Archaeal and Bacterial Type Strains, Phase II (KMG-II): from individual species to whole genera.</title>
        <authorList>
            <person name="Goeker M."/>
        </authorList>
    </citation>
    <scope>NUCLEOTIDE SEQUENCE [LARGE SCALE GENOMIC DNA]</scope>
    <source>
        <strain evidence="2 3">DSM 29466</strain>
    </source>
</reference>
<gene>
    <name evidence="2" type="ORF">BCF46_2921</name>
</gene>
<dbReference type="Proteomes" id="UP000269157">
    <property type="component" value="Unassembled WGS sequence"/>
</dbReference>
<evidence type="ECO:0000313" key="2">
    <source>
        <dbReference type="EMBL" id="RLJ41133.1"/>
    </source>
</evidence>
<evidence type="ECO:0000313" key="3">
    <source>
        <dbReference type="Proteomes" id="UP000269157"/>
    </source>
</evidence>
<dbReference type="Pfam" id="PF09489">
    <property type="entry name" value="CbtB"/>
    <property type="match status" value="1"/>
</dbReference>
<dbReference type="EMBL" id="RCCE01000005">
    <property type="protein sequence ID" value="RLJ41133.1"/>
    <property type="molecule type" value="Genomic_DNA"/>
</dbReference>
<dbReference type="RefSeq" id="WP_211332825.1">
    <property type="nucleotide sequence ID" value="NZ_RCCE01000005.1"/>
</dbReference>
<evidence type="ECO:0000256" key="1">
    <source>
        <dbReference type="SAM" id="Phobius"/>
    </source>
</evidence>
<keyword evidence="3" id="KW-1185">Reference proteome</keyword>
<accession>A0A497VWB6</accession>
<keyword evidence="1" id="KW-0812">Transmembrane</keyword>
<proteinExistence type="predicted"/>
<sequence length="63" mass="6539">MNNEVKAATLNATTIQTADMSLVSILGAAALGLALLFAAGFAQASVMHDTAHDQRHAMAFPCH</sequence>
<dbReference type="InterPro" id="IPR012667">
    <property type="entry name" value="CbtB_put"/>
</dbReference>
<name>A0A497VWB6_9RHOB</name>